<dbReference type="InterPro" id="IPR000734">
    <property type="entry name" value="TAG_lipase"/>
</dbReference>
<dbReference type="GO" id="GO:0005615">
    <property type="term" value="C:extracellular space"/>
    <property type="evidence" value="ECO:0007669"/>
    <property type="project" value="TreeGrafter"/>
</dbReference>
<sequence length="321" mass="35108">MKTIILLAIFVSVTLAVPVTKNERYIEVIGGDDKIHVVDLEEKIDNDLLERMTRDPRNRYLLYTRSNPSSAQLLQINNIDSILSSNFNPNAPTVVVAHGWFSNQNTNLNPVIRDAYLESSEVNVIILDWSRIAMGSYLNAIANIPNVGKALGQFLKFLSETTGASLESMHLVGFSLGSHVVGNAGRELEGKVGRVTGLDPVSPIWHNNRNRLDKSDGIYVEIIHTNGRGSGTNLALGHADFYPNGGNSQPGCFTSICNHNRSWELFAATVQYNHLVGKECSSEDEVVSNKCGGKSYNMGNGDVTKSGSGLYRLSTTGSYPY</sequence>
<dbReference type="InterPro" id="IPR029058">
    <property type="entry name" value="AB_hydrolase_fold"/>
</dbReference>
<keyword evidence="5" id="KW-0732">Signal</keyword>
<feature type="domain" description="Lipase" evidence="6">
    <location>
        <begin position="43"/>
        <end position="293"/>
    </location>
</feature>
<protein>
    <submittedName>
        <fullName evidence="7">Pancreatic lipase-related protein 2-like</fullName>
    </submittedName>
</protein>
<keyword evidence="3" id="KW-0964">Secreted</keyword>
<gene>
    <name evidence="7" type="primary">LOC106119357</name>
</gene>
<dbReference type="PRINTS" id="PR00821">
    <property type="entry name" value="TAGLIPASE"/>
</dbReference>
<dbReference type="RefSeq" id="XP_013169736.1">
    <property type="nucleotide sequence ID" value="XM_013314282.1"/>
</dbReference>
<dbReference type="CDD" id="cd00707">
    <property type="entry name" value="Pancreat_lipase_like"/>
    <property type="match status" value="1"/>
</dbReference>
<organism evidence="7">
    <name type="scientific">Papilio xuthus</name>
    <name type="common">Asian swallowtail butterfly</name>
    <dbReference type="NCBI Taxonomy" id="66420"/>
    <lineage>
        <taxon>Eukaryota</taxon>
        <taxon>Metazoa</taxon>
        <taxon>Ecdysozoa</taxon>
        <taxon>Arthropoda</taxon>
        <taxon>Hexapoda</taxon>
        <taxon>Insecta</taxon>
        <taxon>Pterygota</taxon>
        <taxon>Neoptera</taxon>
        <taxon>Endopterygota</taxon>
        <taxon>Lepidoptera</taxon>
        <taxon>Glossata</taxon>
        <taxon>Ditrysia</taxon>
        <taxon>Papilionoidea</taxon>
        <taxon>Papilionidae</taxon>
        <taxon>Papilioninae</taxon>
        <taxon>Papilio</taxon>
    </lineage>
</organism>
<evidence type="ECO:0000256" key="1">
    <source>
        <dbReference type="ARBA" id="ARBA00004613"/>
    </source>
</evidence>
<name>A0AAJ7EAT3_PAPXU</name>
<dbReference type="InterPro" id="IPR013818">
    <property type="entry name" value="Lipase"/>
</dbReference>
<feature type="signal peptide" evidence="5">
    <location>
        <begin position="1"/>
        <end position="16"/>
    </location>
</feature>
<evidence type="ECO:0000256" key="5">
    <source>
        <dbReference type="SAM" id="SignalP"/>
    </source>
</evidence>
<comment type="subcellular location">
    <subcellularLocation>
        <location evidence="1">Secreted</location>
    </subcellularLocation>
</comment>
<reference evidence="7" key="1">
    <citation type="submission" date="2025-08" db="UniProtKB">
        <authorList>
            <consortium name="RefSeq"/>
        </authorList>
    </citation>
    <scope>IDENTIFICATION</scope>
</reference>
<feature type="chain" id="PRO_5042504933" evidence="5">
    <location>
        <begin position="17"/>
        <end position="321"/>
    </location>
</feature>
<dbReference type="Proteomes" id="UP000694872">
    <property type="component" value="Unplaced"/>
</dbReference>
<dbReference type="AlphaFoldDB" id="A0AAJ7EAT3"/>
<evidence type="ECO:0000256" key="2">
    <source>
        <dbReference type="ARBA" id="ARBA00010701"/>
    </source>
</evidence>
<dbReference type="GO" id="GO:0016042">
    <property type="term" value="P:lipid catabolic process"/>
    <property type="evidence" value="ECO:0007669"/>
    <property type="project" value="TreeGrafter"/>
</dbReference>
<dbReference type="PANTHER" id="PTHR11610:SF173">
    <property type="entry name" value="LIPASE DOMAIN-CONTAINING PROTEIN-RELATED"/>
    <property type="match status" value="1"/>
</dbReference>
<dbReference type="Gene3D" id="3.40.50.1820">
    <property type="entry name" value="alpha/beta hydrolase"/>
    <property type="match status" value="1"/>
</dbReference>
<dbReference type="GO" id="GO:0017171">
    <property type="term" value="F:serine hydrolase activity"/>
    <property type="evidence" value="ECO:0007669"/>
    <property type="project" value="TreeGrafter"/>
</dbReference>
<evidence type="ECO:0000256" key="4">
    <source>
        <dbReference type="RuleBase" id="RU004262"/>
    </source>
</evidence>
<dbReference type="KEGG" id="pxu:106119357"/>
<evidence type="ECO:0000256" key="3">
    <source>
        <dbReference type="ARBA" id="ARBA00022525"/>
    </source>
</evidence>
<dbReference type="InterPro" id="IPR033906">
    <property type="entry name" value="Lipase_N"/>
</dbReference>
<dbReference type="GeneID" id="106119357"/>
<comment type="similarity">
    <text evidence="2 4">Belongs to the AB hydrolase superfamily. Lipase family.</text>
</comment>
<evidence type="ECO:0000313" key="7">
    <source>
        <dbReference type="RefSeq" id="XP_013169736.1"/>
    </source>
</evidence>
<dbReference type="Pfam" id="PF00151">
    <property type="entry name" value="Lipase"/>
    <property type="match status" value="1"/>
</dbReference>
<accession>A0AAJ7EAT3</accession>
<dbReference type="PANTHER" id="PTHR11610">
    <property type="entry name" value="LIPASE"/>
    <property type="match status" value="1"/>
</dbReference>
<dbReference type="SUPFAM" id="SSF53474">
    <property type="entry name" value="alpha/beta-Hydrolases"/>
    <property type="match status" value="1"/>
</dbReference>
<evidence type="ECO:0000259" key="6">
    <source>
        <dbReference type="Pfam" id="PF00151"/>
    </source>
</evidence>
<proteinExistence type="inferred from homology"/>
<dbReference type="GO" id="GO:0016298">
    <property type="term" value="F:lipase activity"/>
    <property type="evidence" value="ECO:0007669"/>
    <property type="project" value="InterPro"/>
</dbReference>